<proteinExistence type="predicted"/>
<dbReference type="EMBL" id="ML975538">
    <property type="protein sequence ID" value="KAF1828501.1"/>
    <property type="molecule type" value="Genomic_DNA"/>
</dbReference>
<feature type="compositionally biased region" description="Basic residues" evidence="1">
    <location>
        <begin position="302"/>
        <end position="311"/>
    </location>
</feature>
<reference evidence="2" key="1">
    <citation type="submission" date="2020-01" db="EMBL/GenBank/DDBJ databases">
        <authorList>
            <consortium name="DOE Joint Genome Institute"/>
            <person name="Haridas S."/>
            <person name="Albert R."/>
            <person name="Binder M."/>
            <person name="Bloem J."/>
            <person name="Labutti K."/>
            <person name="Salamov A."/>
            <person name="Andreopoulos B."/>
            <person name="Baker S.E."/>
            <person name="Barry K."/>
            <person name="Bills G."/>
            <person name="Bluhm B.H."/>
            <person name="Cannon C."/>
            <person name="Castanera R."/>
            <person name="Culley D.E."/>
            <person name="Daum C."/>
            <person name="Ezra D."/>
            <person name="Gonzalez J.B."/>
            <person name="Henrissat B."/>
            <person name="Kuo A."/>
            <person name="Liang C."/>
            <person name="Lipzen A."/>
            <person name="Lutzoni F."/>
            <person name="Magnuson J."/>
            <person name="Mondo S."/>
            <person name="Nolan M."/>
            <person name="Ohm R."/>
            <person name="Pangilinan J."/>
            <person name="Park H.-J."/>
            <person name="Ramirez L."/>
            <person name="Alfaro M."/>
            <person name="Sun H."/>
            <person name="Tritt A."/>
            <person name="Yoshinaga Y."/>
            <person name="Zwiers L.-H."/>
            <person name="Turgeon B.G."/>
            <person name="Goodwin S.B."/>
            <person name="Spatafora J.W."/>
            <person name="Crous P.W."/>
            <person name="Grigoriev I.V."/>
        </authorList>
    </citation>
    <scope>NUCLEOTIDE SEQUENCE</scope>
    <source>
        <strain evidence="2">P77</strain>
    </source>
</reference>
<dbReference type="AlphaFoldDB" id="A0A6A5JX41"/>
<dbReference type="Proteomes" id="UP000800040">
    <property type="component" value="Unassembled WGS sequence"/>
</dbReference>
<evidence type="ECO:0000256" key="1">
    <source>
        <dbReference type="SAM" id="MobiDB-lite"/>
    </source>
</evidence>
<keyword evidence="3" id="KW-1185">Reference proteome</keyword>
<protein>
    <submittedName>
        <fullName evidence="2">Uncharacterized protein</fullName>
    </submittedName>
</protein>
<name>A0A6A5JX41_9PLEO</name>
<evidence type="ECO:0000313" key="2">
    <source>
        <dbReference type="EMBL" id="KAF1828501.1"/>
    </source>
</evidence>
<sequence>MARLASPATTTGLLPFNPVSKIPRPVPIQSVSSRSTSLARLASSRTISKAVSAASRTLPLAASSRTSLGARRPEITLLAKARADYEQIDGVRFRQTKVPGPTTRAVNKANARRHSEVLSRMVSVVRRRIQETDVVGPRFSSEAVGAGIFFEEEVQTTADAQEFEDVSDWETRGLSEDEDTSIMFNDRSFDEAMDPELQNPVFYVFERRIASGRRVGKGLRIATCPRYSGNGLGIARARPLPLPKMRTVRANQVHAHYHPAKAPATSKIPYLVWPLVKPASVGETKVTAIPISKVAPIVPKRAPSKAPKKTVARAAKPLPPVSKPTVKRAAPKQKLTAPGPRVEKSSVGKRAQKPTTSQAKTTKPGLQSALRQPKRQGTKKRLQFVEGPVKPRFFSRDDTVKQSAVNVDEAVAPFHWAPLSGLLHSQVASEGHGTMQLFESATLGTLTLKRRFLNRYASVQRYEKRRRQDAIIAGEQPGLGQLEYGNGSFKVELRATEAIMAHEIGIAQNLSTVGKAGKLLGGRHTMTHPVIVFGAFKEPFEPAVIPAKGVKAYKKPLRWPARGSEEQWKVFADKHLRCLQASDAED</sequence>
<evidence type="ECO:0000313" key="3">
    <source>
        <dbReference type="Proteomes" id="UP000800040"/>
    </source>
</evidence>
<gene>
    <name evidence="2" type="ORF">BDW02DRAFT_512178</name>
</gene>
<accession>A0A6A5JX41</accession>
<feature type="region of interest" description="Disordered" evidence="1">
    <location>
        <begin position="301"/>
        <end position="380"/>
    </location>
</feature>
<organism evidence="2 3">
    <name type="scientific">Decorospora gaudefroyi</name>
    <dbReference type="NCBI Taxonomy" id="184978"/>
    <lineage>
        <taxon>Eukaryota</taxon>
        <taxon>Fungi</taxon>
        <taxon>Dikarya</taxon>
        <taxon>Ascomycota</taxon>
        <taxon>Pezizomycotina</taxon>
        <taxon>Dothideomycetes</taxon>
        <taxon>Pleosporomycetidae</taxon>
        <taxon>Pleosporales</taxon>
        <taxon>Pleosporineae</taxon>
        <taxon>Pleosporaceae</taxon>
        <taxon>Decorospora</taxon>
    </lineage>
</organism>
<feature type="compositionally biased region" description="Polar residues" evidence="1">
    <location>
        <begin position="353"/>
        <end position="365"/>
    </location>
</feature>
<dbReference type="OrthoDB" id="3692694at2759"/>